<dbReference type="SUPFAM" id="SSF48403">
    <property type="entry name" value="Ankyrin repeat"/>
    <property type="match status" value="1"/>
</dbReference>
<gene>
    <name evidence="4" type="ORF">LDG_8249</name>
</gene>
<dbReference type="PANTHER" id="PTHR24186">
    <property type="entry name" value="PROTEIN PHOSPHATASE 1 REGULATORY SUBUNIT"/>
    <property type="match status" value="1"/>
</dbReference>
<organism evidence="4 5">
    <name type="scientific">Legionella drancourtii LLAP12</name>
    <dbReference type="NCBI Taxonomy" id="658187"/>
    <lineage>
        <taxon>Bacteria</taxon>
        <taxon>Pseudomonadati</taxon>
        <taxon>Pseudomonadota</taxon>
        <taxon>Gammaproteobacteria</taxon>
        <taxon>Legionellales</taxon>
        <taxon>Legionellaceae</taxon>
        <taxon>Legionella</taxon>
    </lineage>
</organism>
<proteinExistence type="predicted"/>
<accession>G9ESH5</accession>
<sequence>MNSNLFNQHFINLSLPQDLNDFSTVYNEAPVYFVAVSEQDTNKQLVEFRQSSSFSLFKTQFEILLTKIDEWCSNHNIQEIFPQRNNLSAISIFKENLFAARRHFDIGEAVLFNQGKKALEELLLLIENNEISVDGKKNVLSNLQKGIVVCVGGVLTNVIDAKDDLKAHTGLNEILYKIKVTLIQQIALTEIRQQYGNTKGNEIHYVNAYYNYVAKDYGLKLKEDNFIHYALKNINSTDLEEFKKMLNERFTPKIVLNNLLDKLKENWHTLYNALLKDLHNNPYISSSESEKLSRLFFYQEQWNQKYAALFELSIYDLGSAQDDGDFMLHDLTMLNSTLSPKVIKNFSERYLNQERKRSLPINDNVSISYYNELLWCENQGNPELVTLETIQQINRNHLSPEAMINYCYVMEQLLVEYPNAREQFLHLLNPLSDAFSDIILEHMLLGLIFFIENNDLTPLLKEQFYSDSNRLHQLISAYPDEILNYLFELKNTRHFQDPTFINEVLDEMYDNEDAGEATTLLWYLVHYKKWDSVDLLIKNKSITTKQLTIAPVEGAYQGVNTLRLLANMKQWHFINKLLHLKLITSEQLDATSQQEKHKKMDVLWLLACCNQWGIIKELIQQNLITATQLSFLLQEGEYQGINIIWLFANHNQWEIITALINKNLLRSEDLSSKPQQGENQGKNILWFLAAKQQWQILDYLLNHLVITVEQFSSLAEQAEDKGINILWILVRYGQWGLFRKLLEQRLITSEQLLPVPQQGELQGKNILLLLVFQCQWDIFTELLKQKLIISEHLSIIPQYGQEKGLTLLWCLTHHRQWNICKELVRQKLITSEQLSFAPQQGPNKGGNALWILAYKCRWEIIEELVQQKLIIQQHISSMLHEGDEQGINVLSFLAYHRQWRIIEKLLRQKLITSEQLSCVPLQGPEQNVNVLWALACNHQWGLINELLQQKLITSAQLSSTLSYGPSQGKNVLWLLARHQQWEIIEALLRQKLVTSEHLSSSPKKQTSLLSYFIINKRKKDEGKNVLSFLAAHHQRHIFKELSAQNLITLEQLSSLCPPKEKQVKKCKQRLFKDHAQEQKKDPQNPPHKNLNGAKRKNHYNR</sequence>
<keyword evidence="2" id="KW-0040">ANK repeat</keyword>
<feature type="compositionally biased region" description="Basic and acidic residues" evidence="3">
    <location>
        <begin position="1070"/>
        <end position="1082"/>
    </location>
</feature>
<feature type="region of interest" description="Disordered" evidence="3">
    <location>
        <begin position="1066"/>
        <end position="1101"/>
    </location>
</feature>
<evidence type="ECO:0000256" key="2">
    <source>
        <dbReference type="ARBA" id="ARBA00023043"/>
    </source>
</evidence>
<evidence type="ECO:0000256" key="1">
    <source>
        <dbReference type="ARBA" id="ARBA00022737"/>
    </source>
</evidence>
<dbReference type="Proteomes" id="UP000002770">
    <property type="component" value="Unassembled WGS sequence"/>
</dbReference>
<dbReference type="InterPro" id="IPR036770">
    <property type="entry name" value="Ankyrin_rpt-contain_sf"/>
</dbReference>
<dbReference type="EMBL" id="JH413843">
    <property type="protein sequence ID" value="EHL29956.1"/>
    <property type="molecule type" value="Genomic_DNA"/>
</dbReference>
<dbReference type="OrthoDB" id="5630302at2"/>
<name>G9ESH5_9GAMM</name>
<reference evidence="4 5" key="1">
    <citation type="journal article" date="2011" name="BMC Genomics">
        <title>Insight into cross-talk between intra-amoebal pathogens.</title>
        <authorList>
            <person name="Gimenez G."/>
            <person name="Bertelli C."/>
            <person name="Moliner C."/>
            <person name="Robert C."/>
            <person name="Raoult D."/>
            <person name="Fournier P.E."/>
            <person name="Greub G."/>
        </authorList>
    </citation>
    <scope>NUCLEOTIDE SEQUENCE [LARGE SCALE GENOMIC DNA]</scope>
    <source>
        <strain evidence="4 5">LLAP12</strain>
    </source>
</reference>
<dbReference type="Gene3D" id="1.25.40.20">
    <property type="entry name" value="Ankyrin repeat-containing domain"/>
    <property type="match status" value="1"/>
</dbReference>
<dbReference type="RefSeq" id="WP_006872131.1">
    <property type="nucleotide sequence ID" value="NZ_JH413843.1"/>
</dbReference>
<dbReference type="HOGENOM" id="CLU_283108_0_0_6"/>
<dbReference type="InParanoid" id="G9ESH5"/>
<evidence type="ECO:0000313" key="4">
    <source>
        <dbReference type="EMBL" id="EHL29956.1"/>
    </source>
</evidence>
<protein>
    <recommendedName>
        <fullName evidence="6">Ankyrin repeats (3 copies)</fullName>
    </recommendedName>
</protein>
<keyword evidence="5" id="KW-1185">Reference proteome</keyword>
<keyword evidence="1" id="KW-0677">Repeat</keyword>
<dbReference type="GO" id="GO:0005886">
    <property type="term" value="C:plasma membrane"/>
    <property type="evidence" value="ECO:0007669"/>
    <property type="project" value="TreeGrafter"/>
</dbReference>
<evidence type="ECO:0000256" key="3">
    <source>
        <dbReference type="SAM" id="MobiDB-lite"/>
    </source>
</evidence>
<evidence type="ECO:0000313" key="5">
    <source>
        <dbReference type="Proteomes" id="UP000002770"/>
    </source>
</evidence>
<dbReference type="PANTHER" id="PTHR24186:SF38">
    <property type="entry name" value="ANKYRIN REPEAT FAMILY PROTEIN"/>
    <property type="match status" value="1"/>
</dbReference>
<evidence type="ECO:0008006" key="6">
    <source>
        <dbReference type="Google" id="ProtNLM"/>
    </source>
</evidence>
<dbReference type="STRING" id="658187.LDG_8249"/>
<dbReference type="AlphaFoldDB" id="G9ESH5"/>